<dbReference type="PROSITE" id="PS51787">
    <property type="entry name" value="LON_N"/>
    <property type="match status" value="1"/>
</dbReference>
<dbReference type="PANTHER" id="PTHR23327:SF4">
    <property type="entry name" value="LON PEPTIDASE N-TERMINAL DOMAIN AND RING FINGER PROTEIN 1"/>
    <property type="match status" value="1"/>
</dbReference>
<dbReference type="GO" id="GO:0061630">
    <property type="term" value="F:ubiquitin protein ligase activity"/>
    <property type="evidence" value="ECO:0007669"/>
    <property type="project" value="TreeGrafter"/>
</dbReference>
<evidence type="ECO:0000259" key="7">
    <source>
        <dbReference type="PROSITE" id="PS51787"/>
    </source>
</evidence>
<feature type="domain" description="Lon N-terminal" evidence="7">
    <location>
        <begin position="528"/>
        <end position="738"/>
    </location>
</feature>
<dbReference type="Gene3D" id="3.30.40.10">
    <property type="entry name" value="Zinc/RING finger domain, C3HC4 (zinc finger)"/>
    <property type="match status" value="2"/>
</dbReference>
<evidence type="ECO:0000256" key="1">
    <source>
        <dbReference type="ARBA" id="ARBA00022723"/>
    </source>
</evidence>
<dbReference type="Pfam" id="PF02190">
    <property type="entry name" value="LON_substr_bdg"/>
    <property type="match status" value="1"/>
</dbReference>
<dbReference type="InterPro" id="IPR015947">
    <property type="entry name" value="PUA-like_sf"/>
</dbReference>
<protein>
    <recommendedName>
        <fullName evidence="10">LON peptidase N-terminal domain and RING finger protein 1</fullName>
    </recommendedName>
</protein>
<gene>
    <name evidence="8" type="ORF">SKAU_G00039120</name>
</gene>
<proteinExistence type="predicted"/>
<dbReference type="SUPFAM" id="SSF57850">
    <property type="entry name" value="RING/U-box"/>
    <property type="match status" value="2"/>
</dbReference>
<dbReference type="PANTHER" id="PTHR23327">
    <property type="entry name" value="RING FINGER PROTEIN 127"/>
    <property type="match status" value="1"/>
</dbReference>
<evidence type="ECO:0000256" key="4">
    <source>
        <dbReference type="PROSITE-ProRule" id="PRU00175"/>
    </source>
</evidence>
<evidence type="ECO:0000259" key="6">
    <source>
        <dbReference type="PROSITE" id="PS50089"/>
    </source>
</evidence>
<accession>A0A9Q1GFD3</accession>
<dbReference type="InterPro" id="IPR011990">
    <property type="entry name" value="TPR-like_helical_dom_sf"/>
</dbReference>
<comment type="caution">
    <text evidence="8">The sequence shown here is derived from an EMBL/GenBank/DDBJ whole genome shotgun (WGS) entry which is preliminary data.</text>
</comment>
<dbReference type="OrthoDB" id="264917at2759"/>
<dbReference type="SMART" id="SM00184">
    <property type="entry name" value="RING"/>
    <property type="match status" value="2"/>
</dbReference>
<dbReference type="CDD" id="cd16513">
    <property type="entry name" value="RING-HC_LONFs_rpt1"/>
    <property type="match status" value="1"/>
</dbReference>
<dbReference type="Gene3D" id="1.25.40.10">
    <property type="entry name" value="Tetratricopeptide repeat domain"/>
    <property type="match status" value="1"/>
</dbReference>
<evidence type="ECO:0008006" key="10">
    <source>
        <dbReference type="Google" id="ProtNLM"/>
    </source>
</evidence>
<dbReference type="InterPro" id="IPR027370">
    <property type="entry name" value="Znf-RING_euk"/>
</dbReference>
<evidence type="ECO:0000256" key="5">
    <source>
        <dbReference type="SAM" id="MobiDB-lite"/>
    </source>
</evidence>
<keyword evidence="3" id="KW-0862">Zinc</keyword>
<keyword evidence="1" id="KW-0479">Metal-binding</keyword>
<dbReference type="Pfam" id="PF13923">
    <property type="entry name" value="zf-C3HC4_2"/>
    <property type="match status" value="1"/>
</dbReference>
<dbReference type="PROSITE" id="PS00518">
    <property type="entry name" value="ZF_RING_1"/>
    <property type="match status" value="2"/>
</dbReference>
<keyword evidence="2 4" id="KW-0863">Zinc-finger</keyword>
<evidence type="ECO:0000256" key="2">
    <source>
        <dbReference type="ARBA" id="ARBA00022771"/>
    </source>
</evidence>
<dbReference type="EMBL" id="JAINUF010000001">
    <property type="protein sequence ID" value="KAJ8383134.1"/>
    <property type="molecule type" value="Genomic_DNA"/>
</dbReference>
<feature type="region of interest" description="Disordered" evidence="5">
    <location>
        <begin position="369"/>
        <end position="422"/>
    </location>
</feature>
<dbReference type="GO" id="GO:0005737">
    <property type="term" value="C:cytoplasm"/>
    <property type="evidence" value="ECO:0007669"/>
    <property type="project" value="UniProtKB-ARBA"/>
</dbReference>
<dbReference type="CDD" id="cd16514">
    <property type="entry name" value="RING-HC_LONFs_rpt2"/>
    <property type="match status" value="1"/>
</dbReference>
<keyword evidence="9" id="KW-1185">Reference proteome</keyword>
<evidence type="ECO:0000313" key="8">
    <source>
        <dbReference type="EMBL" id="KAJ8383134.1"/>
    </source>
</evidence>
<dbReference type="Proteomes" id="UP001152622">
    <property type="component" value="Chromosome 1"/>
</dbReference>
<reference evidence="8" key="1">
    <citation type="journal article" date="2023" name="Science">
        <title>Genome structures resolve the early diversification of teleost fishes.</title>
        <authorList>
            <person name="Parey E."/>
            <person name="Louis A."/>
            <person name="Montfort J."/>
            <person name="Bouchez O."/>
            <person name="Roques C."/>
            <person name="Iampietro C."/>
            <person name="Lluch J."/>
            <person name="Castinel A."/>
            <person name="Donnadieu C."/>
            <person name="Desvignes T."/>
            <person name="Floi Bucao C."/>
            <person name="Jouanno E."/>
            <person name="Wen M."/>
            <person name="Mejri S."/>
            <person name="Dirks R."/>
            <person name="Jansen H."/>
            <person name="Henkel C."/>
            <person name="Chen W.J."/>
            <person name="Zahm M."/>
            <person name="Cabau C."/>
            <person name="Klopp C."/>
            <person name="Thompson A.W."/>
            <person name="Robinson-Rechavi M."/>
            <person name="Braasch I."/>
            <person name="Lecointre G."/>
            <person name="Bobe J."/>
            <person name="Postlethwait J.H."/>
            <person name="Berthelot C."/>
            <person name="Roest Crollius H."/>
            <person name="Guiguen Y."/>
        </authorList>
    </citation>
    <scope>NUCLEOTIDE SEQUENCE</scope>
    <source>
        <strain evidence="8">WJC10195</strain>
    </source>
</reference>
<dbReference type="SMART" id="SM00028">
    <property type="entry name" value="TPR"/>
    <property type="match status" value="2"/>
</dbReference>
<name>A0A9Q1GFD3_SYNKA</name>
<dbReference type="Gene3D" id="2.30.130.40">
    <property type="entry name" value="LON domain-like"/>
    <property type="match status" value="1"/>
</dbReference>
<dbReference type="PROSITE" id="PS50089">
    <property type="entry name" value="ZF_RING_2"/>
    <property type="match status" value="2"/>
</dbReference>
<evidence type="ECO:0000256" key="3">
    <source>
        <dbReference type="ARBA" id="ARBA00022833"/>
    </source>
</evidence>
<organism evidence="8 9">
    <name type="scientific">Synaphobranchus kaupii</name>
    <name type="common">Kaup's arrowtooth eel</name>
    <dbReference type="NCBI Taxonomy" id="118154"/>
    <lineage>
        <taxon>Eukaryota</taxon>
        <taxon>Metazoa</taxon>
        <taxon>Chordata</taxon>
        <taxon>Craniata</taxon>
        <taxon>Vertebrata</taxon>
        <taxon>Euteleostomi</taxon>
        <taxon>Actinopterygii</taxon>
        <taxon>Neopterygii</taxon>
        <taxon>Teleostei</taxon>
        <taxon>Anguilliformes</taxon>
        <taxon>Synaphobranchidae</taxon>
        <taxon>Synaphobranchus</taxon>
    </lineage>
</organism>
<dbReference type="InterPro" id="IPR003111">
    <property type="entry name" value="Lon_prtase_N"/>
</dbReference>
<dbReference type="SMART" id="SM00464">
    <property type="entry name" value="LON"/>
    <property type="match status" value="1"/>
</dbReference>
<sequence>MSVLHSDSGRFFIPDDLGYKMEWDEEDSIDHQLLILQKADAFASQNRLKEALDLFSVAISYGPMRPEQLSTLVDCVLRNFKVAYSTETDKTTRSKKHSDREDPGDKFCCPGCYRFLSEPVTVTCGHTYCKRCVQRELYSKCKLCNNDMGTRCGSGHPHRTNVILSGLLEKWFPDETKVSKVILEIEDLSRRGCYEEALLLSSNMIESDPGEVLGRICRAEAYAGLKQYNRALKDLEELCLQSPSWPEVYFQKGKILQKMGCTNKSLQVLLQCLALDGDYTLAKKEVEKIVYDLVSPDCEKVKEGLQEMAQGSSPRPRSKAMEADGQAKAPLLPHSSHHKERCDAPSPWESEEQSGLSWATLLRAPGRLGGSGAEEGLKRVSSAPQLGRQERGRVPLKRKLSFSETEPSAVHRGGNKYKKQGDTGAAVDCTPAPCREAPADLVEASDFECPLCMRLFYEPVTTPCGHTFCRSCLERCLDHMTQCPLCKDNLKEYLATRNYSITQFLDGLIKTYLPEPHLERHKMHVEETEEFSDLTKSVPMFVCTMAYPTVPCPLHVFEPRYRLMIRRCMESGTKRFGMCISDPQKGFADYGCMLQIRSMHFFPDGRSVVDTVGWKRFQVLRRGMRDGYNIADIEFLEDAKVESEQGLVKLRELHDQVYKQACAWFQNLKSRFRGQILQHFGPMPERETDIQATPNGPAWCWWLLAVLPVDPRYQLSVLSMMSLRERLAKIQQILAYLQSIHNE</sequence>
<dbReference type="InterPro" id="IPR017907">
    <property type="entry name" value="Znf_RING_CS"/>
</dbReference>
<feature type="domain" description="RING-type" evidence="6">
    <location>
        <begin position="449"/>
        <end position="487"/>
    </location>
</feature>
<dbReference type="InterPro" id="IPR046336">
    <property type="entry name" value="Lon_prtase_N_sf"/>
</dbReference>
<dbReference type="SUPFAM" id="SSF48452">
    <property type="entry name" value="TPR-like"/>
    <property type="match status" value="1"/>
</dbReference>
<dbReference type="InterPro" id="IPR019734">
    <property type="entry name" value="TPR_rpt"/>
</dbReference>
<dbReference type="FunFam" id="2.30.130.40:FF:000005">
    <property type="entry name" value="LON peptidase N-terminal domain and ring finger 1"/>
    <property type="match status" value="1"/>
</dbReference>
<dbReference type="InterPro" id="IPR013083">
    <property type="entry name" value="Znf_RING/FYVE/PHD"/>
</dbReference>
<dbReference type="AlphaFoldDB" id="A0A9Q1GFD3"/>
<dbReference type="SUPFAM" id="SSF88697">
    <property type="entry name" value="PUA domain-like"/>
    <property type="match status" value="1"/>
</dbReference>
<feature type="domain" description="RING-type" evidence="6">
    <location>
        <begin position="109"/>
        <end position="145"/>
    </location>
</feature>
<dbReference type="InterPro" id="IPR001841">
    <property type="entry name" value="Znf_RING"/>
</dbReference>
<feature type="region of interest" description="Disordered" evidence="5">
    <location>
        <begin position="305"/>
        <end position="355"/>
    </location>
</feature>
<evidence type="ECO:0000313" key="9">
    <source>
        <dbReference type="Proteomes" id="UP001152622"/>
    </source>
</evidence>
<dbReference type="Pfam" id="PF13445">
    <property type="entry name" value="zf-RING_UBOX"/>
    <property type="match status" value="1"/>
</dbReference>
<dbReference type="GO" id="GO:0008270">
    <property type="term" value="F:zinc ion binding"/>
    <property type="evidence" value="ECO:0007669"/>
    <property type="project" value="UniProtKB-KW"/>
</dbReference>